<dbReference type="EMBL" id="QCZG01000006">
    <property type="protein sequence ID" value="PWA12659.1"/>
    <property type="molecule type" value="Genomic_DNA"/>
</dbReference>
<gene>
    <name evidence="5" type="ORF">DCC39_04265</name>
</gene>
<dbReference type="PANTHER" id="PTHR37302">
    <property type="entry name" value="SLR1116 PROTEIN"/>
    <property type="match status" value="1"/>
</dbReference>
<comment type="caution">
    <text evidence="5">The sequence shown here is derived from an EMBL/GenBank/DDBJ whole genome shotgun (WGS) entry which is preliminary data.</text>
</comment>
<feature type="binding site" evidence="3">
    <location>
        <position position="136"/>
    </location>
    <ligand>
        <name>a divalent metal cation</name>
        <dbReference type="ChEBI" id="CHEBI:60240"/>
    </ligand>
</feature>
<keyword evidence="6" id="KW-1185">Reference proteome</keyword>
<accession>A0A2U1K670</accession>
<evidence type="ECO:0000259" key="4">
    <source>
        <dbReference type="Pfam" id="PF12867"/>
    </source>
</evidence>
<dbReference type="InterPro" id="IPR007837">
    <property type="entry name" value="DinB"/>
</dbReference>
<feature type="domain" description="DinB-like" evidence="4">
    <location>
        <begin position="13"/>
        <end position="140"/>
    </location>
</feature>
<dbReference type="Gene3D" id="1.20.120.450">
    <property type="entry name" value="dinb family like domain"/>
    <property type="match status" value="1"/>
</dbReference>
<evidence type="ECO:0000256" key="2">
    <source>
        <dbReference type="ARBA" id="ARBA00022723"/>
    </source>
</evidence>
<name>A0A2U1K670_9BACI</name>
<dbReference type="InterPro" id="IPR024775">
    <property type="entry name" value="DinB-like"/>
</dbReference>
<dbReference type="RefSeq" id="WP_116553650.1">
    <property type="nucleotide sequence ID" value="NZ_QCZG01000006.1"/>
</dbReference>
<feature type="binding site" evidence="3">
    <location>
        <position position="46"/>
    </location>
    <ligand>
        <name>a divalent metal cation</name>
        <dbReference type="ChEBI" id="CHEBI:60240"/>
    </ligand>
</feature>
<keyword evidence="2 3" id="KW-0479">Metal-binding</keyword>
<dbReference type="Proteomes" id="UP000245998">
    <property type="component" value="Unassembled WGS sequence"/>
</dbReference>
<comment type="similarity">
    <text evidence="1">Belongs to the DinB family.</text>
</comment>
<dbReference type="GO" id="GO:0046872">
    <property type="term" value="F:metal ion binding"/>
    <property type="evidence" value="ECO:0007669"/>
    <property type="project" value="UniProtKB-KW"/>
</dbReference>
<dbReference type="PANTHER" id="PTHR37302:SF3">
    <property type="entry name" value="DAMAGE-INDUCIBLE PROTEIN DINB"/>
    <property type="match status" value="1"/>
</dbReference>
<dbReference type="InterPro" id="IPR034660">
    <property type="entry name" value="DinB/YfiT-like"/>
</dbReference>
<evidence type="ECO:0000256" key="1">
    <source>
        <dbReference type="ARBA" id="ARBA00008635"/>
    </source>
</evidence>
<evidence type="ECO:0000313" key="6">
    <source>
        <dbReference type="Proteomes" id="UP000245998"/>
    </source>
</evidence>
<dbReference type="AlphaFoldDB" id="A0A2U1K670"/>
<dbReference type="SUPFAM" id="SSF109854">
    <property type="entry name" value="DinB/YfiT-like putative metalloenzymes"/>
    <property type="match status" value="1"/>
</dbReference>
<protein>
    <submittedName>
        <fullName evidence="5">DinB family protein</fullName>
    </submittedName>
</protein>
<dbReference type="Pfam" id="PF12867">
    <property type="entry name" value="DinB_2"/>
    <property type="match status" value="1"/>
</dbReference>
<feature type="binding site" evidence="3">
    <location>
        <position position="132"/>
    </location>
    <ligand>
        <name>a divalent metal cation</name>
        <dbReference type="ChEBI" id="CHEBI:60240"/>
    </ligand>
</feature>
<evidence type="ECO:0000256" key="3">
    <source>
        <dbReference type="PIRSR" id="PIRSR607837-1"/>
    </source>
</evidence>
<sequence length="154" mass="18458">MKAIEQFVHINDLRDRFFPQYETITQEQLEWKTDGYANNIAFLLRHTAQAEDWFLHAVILEKQDFTPKRKKELTNTEEIMDYLKETRENTINFLEQNEMSILKETRTMPDGFRGKNVENPTVEWIVKRMFDHEVYHLAQVNILLRLQGIDPPSM</sequence>
<evidence type="ECO:0000313" key="5">
    <source>
        <dbReference type="EMBL" id="PWA12659.1"/>
    </source>
</evidence>
<dbReference type="OrthoDB" id="2677844at2"/>
<reference evidence="5 6" key="1">
    <citation type="submission" date="2018-04" db="EMBL/GenBank/DDBJ databases">
        <title>Camelliibacillus theae gen. nov., sp. nov., isolated from Pu'er tea.</title>
        <authorList>
            <person name="Niu L."/>
        </authorList>
    </citation>
    <scope>NUCLEOTIDE SEQUENCE [LARGE SCALE GENOMIC DNA]</scope>
    <source>
        <strain evidence="5 6">T8</strain>
    </source>
</reference>
<proteinExistence type="inferred from homology"/>
<organism evidence="5 6">
    <name type="scientific">Pueribacillus theae</name>
    <dbReference type="NCBI Taxonomy" id="2171751"/>
    <lineage>
        <taxon>Bacteria</taxon>
        <taxon>Bacillati</taxon>
        <taxon>Bacillota</taxon>
        <taxon>Bacilli</taxon>
        <taxon>Bacillales</taxon>
        <taxon>Bacillaceae</taxon>
        <taxon>Pueribacillus</taxon>
    </lineage>
</organism>